<evidence type="ECO:0000256" key="3">
    <source>
        <dbReference type="RuleBase" id="RU361235"/>
    </source>
</evidence>
<evidence type="ECO:0000313" key="7">
    <source>
        <dbReference type="Proteomes" id="UP000518752"/>
    </source>
</evidence>
<protein>
    <recommendedName>
        <fullName evidence="3">Carboxylic ester hydrolase</fullName>
        <ecNumber evidence="3">3.1.1.-</ecNumber>
    </recommendedName>
</protein>
<evidence type="ECO:0000256" key="2">
    <source>
        <dbReference type="ARBA" id="ARBA00022801"/>
    </source>
</evidence>
<keyword evidence="4" id="KW-0812">Transmembrane</keyword>
<dbReference type="EMBL" id="JAACJN010000004">
    <property type="protein sequence ID" value="KAF5392870.1"/>
    <property type="molecule type" value="Genomic_DNA"/>
</dbReference>
<evidence type="ECO:0000256" key="1">
    <source>
        <dbReference type="ARBA" id="ARBA00005964"/>
    </source>
</evidence>
<evidence type="ECO:0000256" key="4">
    <source>
        <dbReference type="SAM" id="Phobius"/>
    </source>
</evidence>
<dbReference type="SUPFAM" id="SSF53474">
    <property type="entry name" value="alpha/beta-Hydrolases"/>
    <property type="match status" value="1"/>
</dbReference>
<sequence length="548" mass="58623">MPRNAICYKEIDTRKSNSILNSFFSCAMLGLNTIVCLSIAYLSTAAGQATVHLDYGTFIGVSDNTTGVTSFKGLRYAEPPVGHLRWKAPVFPPTTQLGTVHATAFGNSCIPVPQSTVVAGTSEDCLFANVYVPSGATSNSKLPVMVWFHGGGFQTGNGRNNATPLMQAAPSPGMIFVTFEYRLGQFGFLAGSTFANAGGVLNAGMLDQRAGLKWVQRYISSFGGDPEKVTIWGESAGAGATMFHLIANGGDQKGLFRASMGDSASLSFMPDFDSDYMNNVFDLFANFAGCSKSSNVMDCLNNVNSSTLASAGTRLLNNRTSTLFVFAPCIDGTFLATRPVEAFASGNFSHVRSNTDEGANWSASLPNPAANTSEPTATETTIYNFLAGQWVGFTEKSFTKALALYPLSDYDNSLSLQGQQMYGEARYICSGFMITAAAARLGSNSFHYHYDNPDQGSTHGADLTGLFNPPSEFSGNDAALFTAMQKYWSSFVTAQTPQATAKWTRVTNSTSGGPRILLHPGNITMEAVSDAQARRCAFWHSISEELST</sequence>
<gene>
    <name evidence="6" type="ORF">D9757_000867</name>
</gene>
<dbReference type="InterPro" id="IPR029058">
    <property type="entry name" value="AB_hydrolase_fold"/>
</dbReference>
<dbReference type="Gene3D" id="3.40.50.1820">
    <property type="entry name" value="alpha/beta hydrolase"/>
    <property type="match status" value="1"/>
</dbReference>
<dbReference type="InterPro" id="IPR002018">
    <property type="entry name" value="CarbesteraseB"/>
</dbReference>
<dbReference type="GO" id="GO:0016787">
    <property type="term" value="F:hydrolase activity"/>
    <property type="evidence" value="ECO:0007669"/>
    <property type="project" value="UniProtKB-KW"/>
</dbReference>
<dbReference type="InterPro" id="IPR050309">
    <property type="entry name" value="Type-B_Carboxylest/Lipase"/>
</dbReference>
<dbReference type="EC" id="3.1.1.-" evidence="3"/>
<keyword evidence="2 3" id="KW-0378">Hydrolase</keyword>
<reference evidence="6 7" key="1">
    <citation type="journal article" date="2020" name="ISME J.">
        <title>Uncovering the hidden diversity of litter-decomposition mechanisms in mushroom-forming fungi.</title>
        <authorList>
            <person name="Floudas D."/>
            <person name="Bentzer J."/>
            <person name="Ahren D."/>
            <person name="Johansson T."/>
            <person name="Persson P."/>
            <person name="Tunlid A."/>
        </authorList>
    </citation>
    <scope>NUCLEOTIDE SEQUENCE [LARGE SCALE GENOMIC DNA]</scope>
    <source>
        <strain evidence="6 7">CBS 406.79</strain>
    </source>
</reference>
<dbReference type="PANTHER" id="PTHR11559">
    <property type="entry name" value="CARBOXYLESTERASE"/>
    <property type="match status" value="1"/>
</dbReference>
<organism evidence="6 7">
    <name type="scientific">Collybiopsis confluens</name>
    <dbReference type="NCBI Taxonomy" id="2823264"/>
    <lineage>
        <taxon>Eukaryota</taxon>
        <taxon>Fungi</taxon>
        <taxon>Dikarya</taxon>
        <taxon>Basidiomycota</taxon>
        <taxon>Agaricomycotina</taxon>
        <taxon>Agaricomycetes</taxon>
        <taxon>Agaricomycetidae</taxon>
        <taxon>Agaricales</taxon>
        <taxon>Marasmiineae</taxon>
        <taxon>Omphalotaceae</taxon>
        <taxon>Collybiopsis</taxon>
    </lineage>
</organism>
<evidence type="ECO:0000259" key="5">
    <source>
        <dbReference type="Pfam" id="PF00135"/>
    </source>
</evidence>
<dbReference type="Proteomes" id="UP000518752">
    <property type="component" value="Unassembled WGS sequence"/>
</dbReference>
<dbReference type="InterPro" id="IPR019826">
    <property type="entry name" value="Carboxylesterase_B_AS"/>
</dbReference>
<proteinExistence type="inferred from homology"/>
<dbReference type="AlphaFoldDB" id="A0A8H5MFS2"/>
<feature type="transmembrane region" description="Helical" evidence="4">
    <location>
        <begin position="20"/>
        <end position="42"/>
    </location>
</feature>
<dbReference type="OrthoDB" id="408631at2759"/>
<accession>A0A8H5MFS2</accession>
<evidence type="ECO:0000313" key="6">
    <source>
        <dbReference type="EMBL" id="KAF5392870.1"/>
    </source>
</evidence>
<dbReference type="PROSITE" id="PS51257">
    <property type="entry name" value="PROKAR_LIPOPROTEIN"/>
    <property type="match status" value="1"/>
</dbReference>
<feature type="domain" description="Carboxylesterase type B" evidence="5">
    <location>
        <begin position="49"/>
        <end position="539"/>
    </location>
</feature>
<dbReference type="Pfam" id="PF00135">
    <property type="entry name" value="COesterase"/>
    <property type="match status" value="1"/>
</dbReference>
<keyword evidence="7" id="KW-1185">Reference proteome</keyword>
<comment type="caution">
    <text evidence="6">The sequence shown here is derived from an EMBL/GenBank/DDBJ whole genome shotgun (WGS) entry which is preliminary data.</text>
</comment>
<keyword evidence="4" id="KW-1133">Transmembrane helix</keyword>
<comment type="similarity">
    <text evidence="1 3">Belongs to the type-B carboxylesterase/lipase family.</text>
</comment>
<name>A0A8H5MFS2_9AGAR</name>
<keyword evidence="4" id="KW-0472">Membrane</keyword>
<dbReference type="PROSITE" id="PS00122">
    <property type="entry name" value="CARBOXYLESTERASE_B_1"/>
    <property type="match status" value="1"/>
</dbReference>